<feature type="compositionally biased region" description="Basic and acidic residues" evidence="14">
    <location>
        <begin position="84"/>
        <end position="93"/>
    </location>
</feature>
<dbReference type="GO" id="GO:0005634">
    <property type="term" value="C:nucleus"/>
    <property type="evidence" value="ECO:0007669"/>
    <property type="project" value="UniProtKB-SubCell"/>
</dbReference>
<dbReference type="RefSeq" id="XP_040672858.1">
    <property type="nucleotide sequence ID" value="XM_040818290.1"/>
</dbReference>
<evidence type="ECO:0000256" key="4">
    <source>
        <dbReference type="ARBA" id="ARBA00011534"/>
    </source>
</evidence>
<comment type="function">
    <text evidence="13">Component of the EKC/KEOPS complex that is required for the formation of a threonylcarbamoyl group on adenosine at position 37 (t(6)A37) in tRNAs that read codons beginning with adenine. The complex is probably involved in the transfer of the threonylcarbamoyl moiety of threonylcarbamoyl-AMP (TC-AMP) to the N6 group of A37. GON7 likely plays a supporting role to the catalytic subunit KAE1 in the complex. The EKC/KEOPS complex also promotes both telomere uncapping and telomere elongation. The complex is required for efficient recruitment of transcriptional coactivators.</text>
</comment>
<gene>
    <name evidence="15" type="ORF">ASPVEDRAFT_88350</name>
</gene>
<keyword evidence="8" id="KW-0779">Telomere</keyword>
<evidence type="ECO:0000313" key="16">
    <source>
        <dbReference type="Proteomes" id="UP000184073"/>
    </source>
</evidence>
<comment type="subcellular location">
    <subcellularLocation>
        <location evidence="2">Chromosome</location>
        <location evidence="2">Telomere</location>
    </subcellularLocation>
    <subcellularLocation>
        <location evidence="1">Nucleus</location>
    </subcellularLocation>
</comment>
<evidence type="ECO:0000256" key="13">
    <source>
        <dbReference type="ARBA" id="ARBA00025393"/>
    </source>
</evidence>
<keyword evidence="10" id="KW-0010">Activator</keyword>
<reference evidence="16" key="1">
    <citation type="journal article" date="2017" name="Genome Biol.">
        <title>Comparative genomics reveals high biological diversity and specific adaptations in the industrially and medically important fungal genus Aspergillus.</title>
        <authorList>
            <person name="de Vries R.P."/>
            <person name="Riley R."/>
            <person name="Wiebenga A."/>
            <person name="Aguilar-Osorio G."/>
            <person name="Amillis S."/>
            <person name="Uchima C.A."/>
            <person name="Anderluh G."/>
            <person name="Asadollahi M."/>
            <person name="Askin M."/>
            <person name="Barry K."/>
            <person name="Battaglia E."/>
            <person name="Bayram O."/>
            <person name="Benocci T."/>
            <person name="Braus-Stromeyer S.A."/>
            <person name="Caldana C."/>
            <person name="Canovas D."/>
            <person name="Cerqueira G.C."/>
            <person name="Chen F."/>
            <person name="Chen W."/>
            <person name="Choi C."/>
            <person name="Clum A."/>
            <person name="Dos Santos R.A."/>
            <person name="Damasio A.R."/>
            <person name="Diallinas G."/>
            <person name="Emri T."/>
            <person name="Fekete E."/>
            <person name="Flipphi M."/>
            <person name="Freyberg S."/>
            <person name="Gallo A."/>
            <person name="Gournas C."/>
            <person name="Habgood R."/>
            <person name="Hainaut M."/>
            <person name="Harispe M.L."/>
            <person name="Henrissat B."/>
            <person name="Hilden K.S."/>
            <person name="Hope R."/>
            <person name="Hossain A."/>
            <person name="Karabika E."/>
            <person name="Karaffa L."/>
            <person name="Karanyi Z."/>
            <person name="Krasevec N."/>
            <person name="Kuo A."/>
            <person name="Kusch H."/>
            <person name="LaButti K."/>
            <person name="Lagendijk E.L."/>
            <person name="Lapidus A."/>
            <person name="Levasseur A."/>
            <person name="Lindquist E."/>
            <person name="Lipzen A."/>
            <person name="Logrieco A.F."/>
            <person name="MacCabe A."/>
            <person name="Maekelae M.R."/>
            <person name="Malavazi I."/>
            <person name="Melin P."/>
            <person name="Meyer V."/>
            <person name="Mielnichuk N."/>
            <person name="Miskei M."/>
            <person name="Molnar A.P."/>
            <person name="Mule G."/>
            <person name="Ngan C.Y."/>
            <person name="Orejas M."/>
            <person name="Orosz E."/>
            <person name="Ouedraogo J.P."/>
            <person name="Overkamp K.M."/>
            <person name="Park H.-S."/>
            <person name="Perrone G."/>
            <person name="Piumi F."/>
            <person name="Punt P.J."/>
            <person name="Ram A.F."/>
            <person name="Ramon A."/>
            <person name="Rauscher S."/>
            <person name="Record E."/>
            <person name="Riano-Pachon D.M."/>
            <person name="Robert V."/>
            <person name="Roehrig J."/>
            <person name="Ruller R."/>
            <person name="Salamov A."/>
            <person name="Salih N.S."/>
            <person name="Samson R.A."/>
            <person name="Sandor E."/>
            <person name="Sanguinetti M."/>
            <person name="Schuetze T."/>
            <person name="Sepcic K."/>
            <person name="Shelest E."/>
            <person name="Sherlock G."/>
            <person name="Sophianopoulou V."/>
            <person name="Squina F.M."/>
            <person name="Sun H."/>
            <person name="Susca A."/>
            <person name="Todd R.B."/>
            <person name="Tsang A."/>
            <person name="Unkles S.E."/>
            <person name="van de Wiele N."/>
            <person name="van Rossen-Uffink D."/>
            <person name="Oliveira J.V."/>
            <person name="Vesth T.C."/>
            <person name="Visser J."/>
            <person name="Yu J.-H."/>
            <person name="Zhou M."/>
            <person name="Andersen M.R."/>
            <person name="Archer D.B."/>
            <person name="Baker S.E."/>
            <person name="Benoit I."/>
            <person name="Brakhage A.A."/>
            <person name="Braus G.H."/>
            <person name="Fischer R."/>
            <person name="Frisvad J.C."/>
            <person name="Goldman G.H."/>
            <person name="Houbraken J."/>
            <person name="Oakley B."/>
            <person name="Pocsi I."/>
            <person name="Scazzocchio C."/>
            <person name="Seiboth B."/>
            <person name="vanKuyk P.A."/>
            <person name="Wortman J."/>
            <person name="Dyer P.S."/>
            <person name="Grigoriev I.V."/>
        </authorList>
    </citation>
    <scope>NUCLEOTIDE SEQUENCE [LARGE SCALE GENOMIC DNA]</scope>
    <source>
        <strain evidence="16">CBS 583.65</strain>
    </source>
</reference>
<evidence type="ECO:0000256" key="7">
    <source>
        <dbReference type="ARBA" id="ARBA00022694"/>
    </source>
</evidence>
<comment type="subunit">
    <text evidence="4">Component of the EKC/KEOPS complex composed of at least BUD32, CGI121, GON7, KAE1 and PCC1; the whole complex dimerizes.</text>
</comment>
<evidence type="ECO:0000256" key="12">
    <source>
        <dbReference type="ARBA" id="ARBA00023242"/>
    </source>
</evidence>
<dbReference type="Pfam" id="PF08738">
    <property type="entry name" value="Gon7"/>
    <property type="match status" value="1"/>
</dbReference>
<evidence type="ECO:0000256" key="10">
    <source>
        <dbReference type="ARBA" id="ARBA00023159"/>
    </source>
</evidence>
<feature type="compositionally biased region" description="Acidic residues" evidence="14">
    <location>
        <begin position="94"/>
        <end position="104"/>
    </location>
</feature>
<evidence type="ECO:0000256" key="6">
    <source>
        <dbReference type="ARBA" id="ARBA00022454"/>
    </source>
</evidence>
<evidence type="ECO:0000256" key="5">
    <source>
        <dbReference type="ARBA" id="ARBA00019746"/>
    </source>
</evidence>
<evidence type="ECO:0000256" key="9">
    <source>
        <dbReference type="ARBA" id="ARBA00023015"/>
    </source>
</evidence>
<name>A0A1L9Q056_ASPVE</name>
<dbReference type="GO" id="GO:0000781">
    <property type="term" value="C:chromosome, telomeric region"/>
    <property type="evidence" value="ECO:0007669"/>
    <property type="project" value="UniProtKB-SubCell"/>
</dbReference>
<keyword evidence="16" id="KW-1185">Reference proteome</keyword>
<keyword evidence="12" id="KW-0539">Nucleus</keyword>
<protein>
    <recommendedName>
        <fullName evidence="5">EKC/KEOPS complex subunit GON7</fullName>
    </recommendedName>
</protein>
<dbReference type="AlphaFoldDB" id="A0A1L9Q056"/>
<keyword evidence="6" id="KW-0158">Chromosome</keyword>
<feature type="region of interest" description="Disordered" evidence="14">
    <location>
        <begin position="72"/>
        <end position="104"/>
    </location>
</feature>
<keyword evidence="7" id="KW-0819">tRNA processing</keyword>
<dbReference type="VEuPathDB" id="FungiDB:ASPVEDRAFT_88350"/>
<evidence type="ECO:0000256" key="2">
    <source>
        <dbReference type="ARBA" id="ARBA00004574"/>
    </source>
</evidence>
<dbReference type="OrthoDB" id="2288868at2759"/>
<evidence type="ECO:0000256" key="14">
    <source>
        <dbReference type="SAM" id="MobiDB-lite"/>
    </source>
</evidence>
<evidence type="ECO:0000313" key="15">
    <source>
        <dbReference type="EMBL" id="OJJ07096.1"/>
    </source>
</evidence>
<feature type="region of interest" description="Disordered" evidence="14">
    <location>
        <begin position="1"/>
        <end position="20"/>
    </location>
</feature>
<evidence type="ECO:0000256" key="3">
    <source>
        <dbReference type="ARBA" id="ARBA00008529"/>
    </source>
</evidence>
<dbReference type="EMBL" id="KV878136">
    <property type="protein sequence ID" value="OJJ07096.1"/>
    <property type="molecule type" value="Genomic_DNA"/>
</dbReference>
<keyword evidence="11" id="KW-0804">Transcription</keyword>
<evidence type="ECO:0000256" key="11">
    <source>
        <dbReference type="ARBA" id="ARBA00023163"/>
    </source>
</evidence>
<dbReference type="InterPro" id="IPR014849">
    <property type="entry name" value="EKC/KEOPS_Gon7"/>
</dbReference>
<accession>A0A1L9Q056</accession>
<proteinExistence type="inferred from homology"/>
<evidence type="ECO:0000256" key="1">
    <source>
        <dbReference type="ARBA" id="ARBA00004123"/>
    </source>
</evidence>
<evidence type="ECO:0000256" key="8">
    <source>
        <dbReference type="ARBA" id="ARBA00022895"/>
    </source>
</evidence>
<comment type="similarity">
    <text evidence="3">Belongs to the GON7 family.</text>
</comment>
<keyword evidence="9" id="KW-0805">Transcription regulation</keyword>
<sequence>MAPFTNPQSNRLQAAYTSPQLDRTFEHTIHSATPNPSDDNVKVKVAYLAELRKLAPVLQNDINVFLTERMEEDKKAAEAQGRQLSKEEAKEEENYGEEVVEDDA</sequence>
<dbReference type="GeneID" id="63733801"/>
<dbReference type="Proteomes" id="UP000184073">
    <property type="component" value="Unassembled WGS sequence"/>
</dbReference>
<organism evidence="15 16">
    <name type="scientific">Aspergillus versicolor CBS 583.65</name>
    <dbReference type="NCBI Taxonomy" id="1036611"/>
    <lineage>
        <taxon>Eukaryota</taxon>
        <taxon>Fungi</taxon>
        <taxon>Dikarya</taxon>
        <taxon>Ascomycota</taxon>
        <taxon>Pezizomycotina</taxon>
        <taxon>Eurotiomycetes</taxon>
        <taxon>Eurotiomycetidae</taxon>
        <taxon>Eurotiales</taxon>
        <taxon>Aspergillaceae</taxon>
        <taxon>Aspergillus</taxon>
        <taxon>Aspergillus subgen. Nidulantes</taxon>
    </lineage>
</organism>
<dbReference type="GO" id="GO:0008033">
    <property type="term" value="P:tRNA processing"/>
    <property type="evidence" value="ECO:0007669"/>
    <property type="project" value="UniProtKB-KW"/>
</dbReference>